<sequence>MRKMKIVILLTLVLNVGCSNSNPELDKSLTDFSVVIAEIDSEELEKITTEKGFNSIMTWSDSLSNTQFLRKLSDNLKNGGDGVFHTNDLDSIIIMSLGKSDEIVGATNGYLTLRKIDTEYKIDEFRGGK</sequence>
<keyword evidence="3" id="KW-1185">Reference proteome</keyword>
<keyword evidence="1" id="KW-0732">Signal</keyword>
<proteinExistence type="predicted"/>
<reference evidence="2" key="1">
    <citation type="submission" date="2006-03" db="EMBL/GenBank/DDBJ databases">
        <authorList>
            <person name="Bowman J."/>
            <person name="Ferriera S."/>
            <person name="Johnson J."/>
            <person name="Kravitz S."/>
            <person name="Halpern A."/>
            <person name="Remington K."/>
            <person name="Beeson K."/>
            <person name="Tran B."/>
            <person name="Rogers Y.-H."/>
            <person name="Friedman R."/>
            <person name="Venter J.C."/>
        </authorList>
    </citation>
    <scope>NUCLEOTIDE SEQUENCE [LARGE SCALE GENOMIC DNA]</scope>
    <source>
        <strain evidence="2">ATCC 700755</strain>
    </source>
</reference>
<dbReference type="KEGG" id="ptq:P700755_003994"/>
<evidence type="ECO:0000256" key="1">
    <source>
        <dbReference type="SAM" id="SignalP"/>
    </source>
</evidence>
<gene>
    <name evidence="2" type="ordered locus">P700755_003994</name>
</gene>
<dbReference type="AlphaFoldDB" id="K4IYL3"/>
<protein>
    <recommendedName>
        <fullName evidence="4">Secreted protein</fullName>
    </recommendedName>
</protein>
<dbReference type="EMBL" id="CP003879">
    <property type="protein sequence ID" value="AFU70555.1"/>
    <property type="molecule type" value="Genomic_DNA"/>
</dbReference>
<evidence type="ECO:0000313" key="2">
    <source>
        <dbReference type="EMBL" id="AFU70555.1"/>
    </source>
</evidence>
<dbReference type="Proteomes" id="UP000008514">
    <property type="component" value="Chromosome"/>
</dbReference>
<evidence type="ECO:0008006" key="4">
    <source>
        <dbReference type="Google" id="ProtNLM"/>
    </source>
</evidence>
<accession>K4IYL3</accession>
<dbReference type="HOGENOM" id="CLU_1947032_0_0_10"/>
<reference evidence="2" key="2">
    <citation type="submission" date="2012-09" db="EMBL/GenBank/DDBJ databases">
        <title>The complete sequence of Psychroflexus torquis an extreme psychrophile from sea-ice that is stimulated by light.</title>
        <authorList>
            <person name="Feng S."/>
            <person name="Powell S.M."/>
            <person name="Bowman J.P."/>
        </authorList>
    </citation>
    <scope>NUCLEOTIDE SEQUENCE [LARGE SCALE GENOMIC DNA]</scope>
    <source>
        <strain evidence="2">ATCC 700755</strain>
    </source>
</reference>
<name>K4IYL3_PSYTT</name>
<feature type="signal peptide" evidence="1">
    <location>
        <begin position="1"/>
        <end position="21"/>
    </location>
</feature>
<organism evidence="2 3">
    <name type="scientific">Psychroflexus torquis (strain ATCC 700755 / CIP 106069 / ACAM 623)</name>
    <dbReference type="NCBI Taxonomy" id="313595"/>
    <lineage>
        <taxon>Bacteria</taxon>
        <taxon>Pseudomonadati</taxon>
        <taxon>Bacteroidota</taxon>
        <taxon>Flavobacteriia</taxon>
        <taxon>Flavobacteriales</taxon>
        <taxon>Flavobacteriaceae</taxon>
        <taxon>Psychroflexus</taxon>
    </lineage>
</organism>
<feature type="chain" id="PRO_5003879140" description="Secreted protein" evidence="1">
    <location>
        <begin position="22"/>
        <end position="129"/>
    </location>
</feature>
<evidence type="ECO:0000313" key="3">
    <source>
        <dbReference type="Proteomes" id="UP000008514"/>
    </source>
</evidence>